<comment type="similarity">
    <text evidence="2 9">Belongs to the zinc-containing alcohol dehydrogenase family.</text>
</comment>
<evidence type="ECO:0000259" key="10">
    <source>
        <dbReference type="Pfam" id="PF00107"/>
    </source>
</evidence>
<reference evidence="13" key="1">
    <citation type="submission" date="2022-11" db="UniProtKB">
        <authorList>
            <consortium name="WormBaseParasite"/>
        </authorList>
    </citation>
    <scope>IDENTIFICATION</scope>
</reference>
<evidence type="ECO:0000256" key="3">
    <source>
        <dbReference type="ARBA" id="ARBA00022723"/>
    </source>
</evidence>
<dbReference type="PANTHER" id="PTHR43161">
    <property type="entry name" value="SORBITOL DEHYDROGENASE"/>
    <property type="match status" value="1"/>
</dbReference>
<dbReference type="InterPro" id="IPR045306">
    <property type="entry name" value="SDH-like"/>
</dbReference>
<feature type="domain" description="Alcohol dehydrogenase-like N-terminal" evidence="11">
    <location>
        <begin position="1"/>
        <end position="80"/>
    </location>
</feature>
<evidence type="ECO:0000256" key="1">
    <source>
        <dbReference type="ARBA" id="ARBA00001947"/>
    </source>
</evidence>
<dbReference type="PROSITE" id="PS00059">
    <property type="entry name" value="ADH_ZINC"/>
    <property type="match status" value="1"/>
</dbReference>
<dbReference type="PANTHER" id="PTHR43161:SF9">
    <property type="entry name" value="SORBITOL DEHYDROGENASE"/>
    <property type="match status" value="1"/>
</dbReference>
<feature type="domain" description="Alcohol dehydrogenase-like C-terminal" evidence="10">
    <location>
        <begin position="118"/>
        <end position="250"/>
    </location>
</feature>
<dbReference type="InterPro" id="IPR013149">
    <property type="entry name" value="ADH-like_C"/>
</dbReference>
<dbReference type="Pfam" id="PF08240">
    <property type="entry name" value="ADH_N"/>
    <property type="match status" value="1"/>
</dbReference>
<evidence type="ECO:0000256" key="5">
    <source>
        <dbReference type="ARBA" id="ARBA00023002"/>
    </source>
</evidence>
<dbReference type="WBParaSite" id="PSU_v2.g12226.t1">
    <property type="protein sequence ID" value="PSU_v2.g12226.t1"/>
    <property type="gene ID" value="PSU_v2.g12226"/>
</dbReference>
<evidence type="ECO:0000256" key="8">
    <source>
        <dbReference type="ARBA" id="ARBA00032485"/>
    </source>
</evidence>
<dbReference type="Proteomes" id="UP000887577">
    <property type="component" value="Unplaced"/>
</dbReference>
<proteinExistence type="inferred from homology"/>
<evidence type="ECO:0000256" key="9">
    <source>
        <dbReference type="RuleBase" id="RU361277"/>
    </source>
</evidence>
<organism evidence="12 13">
    <name type="scientific">Panagrolaimus superbus</name>
    <dbReference type="NCBI Taxonomy" id="310955"/>
    <lineage>
        <taxon>Eukaryota</taxon>
        <taxon>Metazoa</taxon>
        <taxon>Ecdysozoa</taxon>
        <taxon>Nematoda</taxon>
        <taxon>Chromadorea</taxon>
        <taxon>Rhabditida</taxon>
        <taxon>Tylenchina</taxon>
        <taxon>Panagrolaimomorpha</taxon>
        <taxon>Panagrolaimoidea</taxon>
        <taxon>Panagrolaimidae</taxon>
        <taxon>Panagrolaimus</taxon>
    </lineage>
</organism>
<dbReference type="InterPro" id="IPR002328">
    <property type="entry name" value="ADH_Zn_CS"/>
</dbReference>
<evidence type="ECO:0000256" key="4">
    <source>
        <dbReference type="ARBA" id="ARBA00022833"/>
    </source>
</evidence>
<protein>
    <recommendedName>
        <fullName evidence="7">Sorbitol dehydrogenase</fullName>
    </recommendedName>
    <alternativeName>
        <fullName evidence="8">Polyol dehydrogenase</fullName>
    </alternativeName>
</protein>
<evidence type="ECO:0000313" key="12">
    <source>
        <dbReference type="Proteomes" id="UP000887577"/>
    </source>
</evidence>
<dbReference type="CDD" id="cd05285">
    <property type="entry name" value="sorbitol_DH"/>
    <property type="match status" value="1"/>
</dbReference>
<keyword evidence="12" id="KW-1185">Reference proteome</keyword>
<dbReference type="Gene3D" id="3.90.180.10">
    <property type="entry name" value="Medium-chain alcohol dehydrogenases, catalytic domain"/>
    <property type="match status" value="1"/>
</dbReference>
<dbReference type="Pfam" id="PF00107">
    <property type="entry name" value="ADH_zinc_N"/>
    <property type="match status" value="1"/>
</dbReference>
<dbReference type="Gene3D" id="3.40.50.720">
    <property type="entry name" value="NAD(P)-binding Rossmann-like Domain"/>
    <property type="match status" value="1"/>
</dbReference>
<evidence type="ECO:0000256" key="2">
    <source>
        <dbReference type="ARBA" id="ARBA00008072"/>
    </source>
</evidence>
<dbReference type="InterPro" id="IPR011032">
    <property type="entry name" value="GroES-like_sf"/>
</dbReference>
<dbReference type="InterPro" id="IPR013154">
    <property type="entry name" value="ADH-like_N"/>
</dbReference>
<evidence type="ECO:0000256" key="6">
    <source>
        <dbReference type="ARBA" id="ARBA00023027"/>
    </source>
</evidence>
<sequence length="293" mass="31302">MVLGHESAGIIVEIGTAVTSLKAGDRVAMEPGVPCRYCRYCIEGKYNLCLNMKFAATPPYNGTLTKYYVLPEDFCHKLPENVSLEEGAVVEPLSVAVHACRKAGIKPSTSVVVFGAGPVGLLCAAVAKAFGASKIINVDIQQSRLDFALKYAATNTFLPSKDGNAIENAKAIIEQNDLGDGADYIIEASGAPSSVFTGIHVARPNATYVQVGCGNDVVEFPIIQMGCMELNVKGCFRYGPGDYNLAIGLLRDQKVSVKELITQMVSFKDAQKAFNDVKNGKGIKTIIKGVEVQ</sequence>
<dbReference type="SUPFAM" id="SSF51735">
    <property type="entry name" value="NAD(P)-binding Rossmann-fold domains"/>
    <property type="match status" value="1"/>
</dbReference>
<name>A0A914Y0B8_9BILA</name>
<accession>A0A914Y0B8</accession>
<evidence type="ECO:0000256" key="7">
    <source>
        <dbReference type="ARBA" id="ARBA00026132"/>
    </source>
</evidence>
<keyword evidence="3 9" id="KW-0479">Metal-binding</keyword>
<dbReference type="AlphaFoldDB" id="A0A914Y0B8"/>
<dbReference type="FunFam" id="3.40.50.720:FF:000068">
    <property type="entry name" value="Sorbitol dehydrogenase"/>
    <property type="match status" value="1"/>
</dbReference>
<dbReference type="GO" id="GO:0008270">
    <property type="term" value="F:zinc ion binding"/>
    <property type="evidence" value="ECO:0007669"/>
    <property type="project" value="InterPro"/>
</dbReference>
<comment type="cofactor">
    <cofactor evidence="1 9">
        <name>Zn(2+)</name>
        <dbReference type="ChEBI" id="CHEBI:29105"/>
    </cofactor>
</comment>
<evidence type="ECO:0000259" key="11">
    <source>
        <dbReference type="Pfam" id="PF08240"/>
    </source>
</evidence>
<keyword evidence="5" id="KW-0560">Oxidoreductase</keyword>
<dbReference type="SUPFAM" id="SSF50129">
    <property type="entry name" value="GroES-like"/>
    <property type="match status" value="1"/>
</dbReference>
<evidence type="ECO:0000313" key="13">
    <source>
        <dbReference type="WBParaSite" id="PSU_v2.g12226.t1"/>
    </source>
</evidence>
<keyword evidence="4 9" id="KW-0862">Zinc</keyword>
<keyword evidence="6" id="KW-0520">NAD</keyword>
<dbReference type="InterPro" id="IPR036291">
    <property type="entry name" value="NAD(P)-bd_dom_sf"/>
</dbReference>
<dbReference type="GO" id="GO:0003939">
    <property type="term" value="F:L-iditol 2-dehydrogenase (NAD+) activity"/>
    <property type="evidence" value="ECO:0007669"/>
    <property type="project" value="TreeGrafter"/>
</dbReference>
<dbReference type="GO" id="GO:0006062">
    <property type="term" value="P:sorbitol catabolic process"/>
    <property type="evidence" value="ECO:0007669"/>
    <property type="project" value="TreeGrafter"/>
</dbReference>